<accession>A0AAV7NVT5</accession>
<organism evidence="2 3">
    <name type="scientific">Pleurodeles waltl</name>
    <name type="common">Iberian ribbed newt</name>
    <dbReference type="NCBI Taxonomy" id="8319"/>
    <lineage>
        <taxon>Eukaryota</taxon>
        <taxon>Metazoa</taxon>
        <taxon>Chordata</taxon>
        <taxon>Craniata</taxon>
        <taxon>Vertebrata</taxon>
        <taxon>Euteleostomi</taxon>
        <taxon>Amphibia</taxon>
        <taxon>Batrachia</taxon>
        <taxon>Caudata</taxon>
        <taxon>Salamandroidea</taxon>
        <taxon>Salamandridae</taxon>
        <taxon>Pleurodelinae</taxon>
        <taxon>Pleurodeles</taxon>
    </lineage>
</organism>
<evidence type="ECO:0000313" key="2">
    <source>
        <dbReference type="EMBL" id="KAJ1118907.1"/>
    </source>
</evidence>
<protein>
    <submittedName>
        <fullName evidence="2">Uncharacterized protein</fullName>
    </submittedName>
</protein>
<comment type="caution">
    <text evidence="2">The sequence shown here is derived from an EMBL/GenBank/DDBJ whole genome shotgun (WGS) entry which is preliminary data.</text>
</comment>
<feature type="region of interest" description="Disordered" evidence="1">
    <location>
        <begin position="87"/>
        <end position="110"/>
    </location>
</feature>
<sequence length="211" mass="23584">MNDLQIRMTADFSKETSDRRKAFLALRSCLRQLEIKFGLFEPARMWITKNNVSKDFYDSTDLSLYLDSISDCSMDMSNRTLPQAQITQARNPRSMETTPERLDHDPSVPFIGKSGLPRKRKSCRPGSAGGIRVRGELSALERKTSSLQAEEQVFCPSARAGWAGRCAQREGGFLLSLSLFALRTHVGVFTIKSAWGECAHAGQRATPFSED</sequence>
<dbReference type="Gene3D" id="3.30.250.20">
    <property type="entry name" value="L1 transposable element, C-terminal domain"/>
    <property type="match status" value="1"/>
</dbReference>
<evidence type="ECO:0000256" key="1">
    <source>
        <dbReference type="SAM" id="MobiDB-lite"/>
    </source>
</evidence>
<dbReference type="InterPro" id="IPR042566">
    <property type="entry name" value="L1_C"/>
</dbReference>
<name>A0AAV7NVT5_PLEWA</name>
<evidence type="ECO:0000313" key="3">
    <source>
        <dbReference type="Proteomes" id="UP001066276"/>
    </source>
</evidence>
<dbReference type="AlphaFoldDB" id="A0AAV7NVT5"/>
<dbReference type="EMBL" id="JANPWB010000012">
    <property type="protein sequence ID" value="KAJ1118907.1"/>
    <property type="molecule type" value="Genomic_DNA"/>
</dbReference>
<proteinExistence type="predicted"/>
<feature type="compositionally biased region" description="Polar residues" evidence="1">
    <location>
        <begin position="87"/>
        <end position="97"/>
    </location>
</feature>
<gene>
    <name evidence="2" type="ORF">NDU88_007094</name>
</gene>
<reference evidence="2" key="1">
    <citation type="journal article" date="2022" name="bioRxiv">
        <title>Sequencing and chromosome-scale assembly of the giantPleurodeles waltlgenome.</title>
        <authorList>
            <person name="Brown T."/>
            <person name="Elewa A."/>
            <person name="Iarovenko S."/>
            <person name="Subramanian E."/>
            <person name="Araus A.J."/>
            <person name="Petzold A."/>
            <person name="Susuki M."/>
            <person name="Suzuki K.-i.T."/>
            <person name="Hayashi T."/>
            <person name="Toyoda A."/>
            <person name="Oliveira C."/>
            <person name="Osipova E."/>
            <person name="Leigh N.D."/>
            <person name="Simon A."/>
            <person name="Yun M.H."/>
        </authorList>
    </citation>
    <scope>NUCLEOTIDE SEQUENCE</scope>
    <source>
        <strain evidence="2">20211129_DDA</strain>
        <tissue evidence="2">Liver</tissue>
    </source>
</reference>
<dbReference type="Proteomes" id="UP001066276">
    <property type="component" value="Chromosome 8"/>
</dbReference>
<keyword evidence="3" id="KW-1185">Reference proteome</keyword>